<comment type="subcellular location">
    <subcellularLocation>
        <location evidence="1">Membrane</location>
    </subcellularLocation>
</comment>
<feature type="non-terminal residue" evidence="10">
    <location>
        <position position="665"/>
    </location>
</feature>
<dbReference type="InterPro" id="IPR051495">
    <property type="entry name" value="Epithelial_Barrier/Signaling"/>
</dbReference>
<evidence type="ECO:0000256" key="5">
    <source>
        <dbReference type="ARBA" id="ARBA00023157"/>
    </source>
</evidence>
<dbReference type="InterPro" id="IPR056619">
    <property type="entry name" value="C8-3_MUC4"/>
</dbReference>
<evidence type="ECO:0000313" key="10">
    <source>
        <dbReference type="EMBL" id="VDI66797.1"/>
    </source>
</evidence>
<dbReference type="InterPro" id="IPR005533">
    <property type="entry name" value="AMOP_dom"/>
</dbReference>
<comment type="caution">
    <text evidence="6">Lacks conserved residue(s) required for the propagation of feature annotation.</text>
</comment>
<evidence type="ECO:0000256" key="3">
    <source>
        <dbReference type="ARBA" id="ARBA00022989"/>
    </source>
</evidence>
<dbReference type="PROSITE" id="PS01186">
    <property type="entry name" value="EGF_2"/>
    <property type="match status" value="1"/>
</dbReference>
<accession>A0A8B6GPV4</accession>
<keyword evidence="5 6" id="KW-1015">Disulfide bond</keyword>
<dbReference type="PANTHER" id="PTHR13802">
    <property type="entry name" value="MUCIN 4-RELATED"/>
    <property type="match status" value="1"/>
</dbReference>
<dbReference type="PROSITE" id="PS50026">
    <property type="entry name" value="EGF_3"/>
    <property type="match status" value="1"/>
</dbReference>
<dbReference type="Gene3D" id="2.10.25.10">
    <property type="entry name" value="Laminin"/>
    <property type="match status" value="2"/>
</dbReference>
<keyword evidence="2" id="KW-0812">Transmembrane</keyword>
<dbReference type="PROSITE" id="PS00022">
    <property type="entry name" value="EGF_1"/>
    <property type="match status" value="1"/>
</dbReference>
<dbReference type="SMART" id="SM00179">
    <property type="entry name" value="EGF_CA"/>
    <property type="match status" value="1"/>
</dbReference>
<dbReference type="Proteomes" id="UP000596742">
    <property type="component" value="Unassembled WGS sequence"/>
</dbReference>
<dbReference type="SMART" id="SM00723">
    <property type="entry name" value="AMOP"/>
    <property type="match status" value="1"/>
</dbReference>
<feature type="disulfide bond" evidence="6">
    <location>
        <begin position="530"/>
        <end position="539"/>
    </location>
</feature>
<dbReference type="SMART" id="SM00216">
    <property type="entry name" value="VWD"/>
    <property type="match status" value="1"/>
</dbReference>
<evidence type="ECO:0000256" key="2">
    <source>
        <dbReference type="ARBA" id="ARBA00022692"/>
    </source>
</evidence>
<keyword evidence="3" id="KW-1133">Transmembrane helix</keyword>
<dbReference type="InterPro" id="IPR001846">
    <property type="entry name" value="VWF_type-D"/>
</dbReference>
<evidence type="ECO:0000259" key="8">
    <source>
        <dbReference type="PROSITE" id="PS50856"/>
    </source>
</evidence>
<dbReference type="SMART" id="SM00181">
    <property type="entry name" value="EGF"/>
    <property type="match status" value="3"/>
</dbReference>
<feature type="non-terminal residue" evidence="10">
    <location>
        <position position="1"/>
    </location>
</feature>
<gene>
    <name evidence="10" type="ORF">MGAL_10B089514</name>
</gene>
<feature type="domain" description="EGF-like" evidence="7">
    <location>
        <begin position="496"/>
        <end position="540"/>
    </location>
</feature>
<dbReference type="PANTHER" id="PTHR13802:SF52">
    <property type="entry name" value="MUCIN-4"/>
    <property type="match status" value="1"/>
</dbReference>
<evidence type="ECO:0000259" key="7">
    <source>
        <dbReference type="PROSITE" id="PS50026"/>
    </source>
</evidence>
<dbReference type="InterPro" id="IPR000742">
    <property type="entry name" value="EGF"/>
</dbReference>
<sequence length="665" mass="73651">EKGIWIFPLFDEKNPPRNYATTCKKWQKQQDIISPHPSCPCTYTQALLDKRLHMDTTTSCAELISPTPQGYGVLCCYDAASTGALLTGLRGTSKFYRYHPRLSPTEHQTNDLDAETACCQLDKSCDSYYQYRPSPTCVNYTALTCAHVYGTPHITTFDGLEYTFSNKGEFVLAYSPTGIQVQGRLEHPWLNGAPTEQNTNTTVYTAFAIHEAGSSNITIMFNEKRTGIEIIVDGTRITNQLSQGTIYDISGGAIRQDGECYVVTYNSGFAAEFCHVDKTIQMTLCSEPYLLDGVTGLLGTANNNQTDDIQTPSGTLPTNQSDPSLYQILSEWAVTPDTTRFWYNNGYSNENYTQDNYIPIFQEDISDATIAQTNDTCGDNKLCQYDTIILGPTVGSNTKQEYEKVKNKDKIKDNYVPPPEGTQVVNVTINDQTTFEIQKPIPGMSINCQLPLNATCSEETNTSVKVTWTPTNFDPTILRFVGEDTLGGISQALGIVINICDCNNHGTCDFDKLLYDQNPNSYFRKVKCTCEEGWTGTHCDLDFNGCEGAPCESRGTTCEDLSPANHRANKYPYKCKVCGNGYQKGGINQTKCYDVNECKKDKGICGIHNCKNQKGKHTCLCKRGFLTNVNGECAPEPTPLDKDVELEVSLDGKFSGSDNKSISES</sequence>
<protein>
    <recommendedName>
        <fullName evidence="12">EGF-like domain-containing protein</fullName>
    </recommendedName>
</protein>
<evidence type="ECO:0000256" key="4">
    <source>
        <dbReference type="ARBA" id="ARBA00023136"/>
    </source>
</evidence>
<keyword evidence="4" id="KW-0472">Membrane</keyword>
<organism evidence="10 11">
    <name type="scientific">Mytilus galloprovincialis</name>
    <name type="common">Mediterranean mussel</name>
    <dbReference type="NCBI Taxonomy" id="29158"/>
    <lineage>
        <taxon>Eukaryota</taxon>
        <taxon>Metazoa</taxon>
        <taxon>Spiralia</taxon>
        <taxon>Lophotrochozoa</taxon>
        <taxon>Mollusca</taxon>
        <taxon>Bivalvia</taxon>
        <taxon>Autobranchia</taxon>
        <taxon>Pteriomorphia</taxon>
        <taxon>Mytilida</taxon>
        <taxon>Mytiloidea</taxon>
        <taxon>Mytilidae</taxon>
        <taxon>Mytilinae</taxon>
        <taxon>Mytilus</taxon>
    </lineage>
</organism>
<evidence type="ECO:0000256" key="1">
    <source>
        <dbReference type="ARBA" id="ARBA00004370"/>
    </source>
</evidence>
<evidence type="ECO:0000256" key="6">
    <source>
        <dbReference type="PROSITE-ProRule" id="PRU00076"/>
    </source>
</evidence>
<dbReference type="InterPro" id="IPR001881">
    <property type="entry name" value="EGF-like_Ca-bd_dom"/>
</dbReference>
<name>A0A8B6GPV4_MYTGA</name>
<dbReference type="OrthoDB" id="6158730at2759"/>
<feature type="domain" description="VWFD" evidence="9">
    <location>
        <begin position="144"/>
        <end position="340"/>
    </location>
</feature>
<dbReference type="AlphaFoldDB" id="A0A8B6GPV4"/>
<dbReference type="GO" id="GO:0005509">
    <property type="term" value="F:calcium ion binding"/>
    <property type="evidence" value="ECO:0007669"/>
    <property type="project" value="InterPro"/>
</dbReference>
<dbReference type="Pfam" id="PF23106">
    <property type="entry name" value="EGF_Teneurin"/>
    <property type="match status" value="1"/>
</dbReference>
<feature type="domain" description="AMOP" evidence="8">
    <location>
        <begin position="15"/>
        <end position="132"/>
    </location>
</feature>
<dbReference type="Pfam" id="PF00094">
    <property type="entry name" value="VWD"/>
    <property type="match status" value="1"/>
</dbReference>
<dbReference type="EMBL" id="UYJE01008747">
    <property type="protein sequence ID" value="VDI66797.1"/>
    <property type="molecule type" value="Genomic_DNA"/>
</dbReference>
<evidence type="ECO:0000313" key="11">
    <source>
        <dbReference type="Proteomes" id="UP000596742"/>
    </source>
</evidence>
<comment type="caution">
    <text evidence="10">The sequence shown here is derived from an EMBL/GenBank/DDBJ whole genome shotgun (WGS) entry which is preliminary data.</text>
</comment>
<dbReference type="Pfam" id="PF23263">
    <property type="entry name" value="C8-3_MUC4"/>
    <property type="match status" value="1"/>
</dbReference>
<evidence type="ECO:0000259" key="9">
    <source>
        <dbReference type="PROSITE" id="PS51233"/>
    </source>
</evidence>
<reference evidence="10" key="1">
    <citation type="submission" date="2018-11" db="EMBL/GenBank/DDBJ databases">
        <authorList>
            <person name="Alioto T."/>
            <person name="Alioto T."/>
        </authorList>
    </citation>
    <scope>NUCLEOTIDE SEQUENCE</scope>
</reference>
<evidence type="ECO:0008006" key="12">
    <source>
        <dbReference type="Google" id="ProtNLM"/>
    </source>
</evidence>
<dbReference type="SUPFAM" id="SSF57196">
    <property type="entry name" value="EGF/Laminin"/>
    <property type="match status" value="1"/>
</dbReference>
<keyword evidence="11" id="KW-1185">Reference proteome</keyword>
<dbReference type="GO" id="GO:0016020">
    <property type="term" value="C:membrane"/>
    <property type="evidence" value="ECO:0007669"/>
    <property type="project" value="UniProtKB-SubCell"/>
</dbReference>
<proteinExistence type="predicted"/>
<dbReference type="PROSITE" id="PS50856">
    <property type="entry name" value="AMOP"/>
    <property type="match status" value="1"/>
</dbReference>
<keyword evidence="6" id="KW-0245">EGF-like domain</keyword>
<dbReference type="PROSITE" id="PS51233">
    <property type="entry name" value="VWFD"/>
    <property type="match status" value="1"/>
</dbReference>